<dbReference type="GO" id="GO:0003964">
    <property type="term" value="F:RNA-directed DNA polymerase activity"/>
    <property type="evidence" value="ECO:0007669"/>
    <property type="project" value="UniProtKB-KW"/>
</dbReference>
<comment type="caution">
    <text evidence="9">The sequence shown here is derived from an EMBL/GenBank/DDBJ whole genome shotgun (WGS) entry which is preliminary data.</text>
</comment>
<dbReference type="InterPro" id="IPR041373">
    <property type="entry name" value="RT_RNaseH"/>
</dbReference>
<organism evidence="9 10">
    <name type="scientific">Gossypium australe</name>
    <dbReference type="NCBI Taxonomy" id="47621"/>
    <lineage>
        <taxon>Eukaryota</taxon>
        <taxon>Viridiplantae</taxon>
        <taxon>Streptophyta</taxon>
        <taxon>Embryophyta</taxon>
        <taxon>Tracheophyta</taxon>
        <taxon>Spermatophyta</taxon>
        <taxon>Magnoliopsida</taxon>
        <taxon>eudicotyledons</taxon>
        <taxon>Gunneridae</taxon>
        <taxon>Pentapetalae</taxon>
        <taxon>rosids</taxon>
        <taxon>malvids</taxon>
        <taxon>Malvales</taxon>
        <taxon>Malvaceae</taxon>
        <taxon>Malvoideae</taxon>
        <taxon>Gossypium</taxon>
    </lineage>
</organism>
<dbReference type="Gene3D" id="3.30.420.10">
    <property type="entry name" value="Ribonuclease H-like superfamily/Ribonuclease H"/>
    <property type="match status" value="1"/>
</dbReference>
<keyword evidence="4" id="KW-0255">Endonuclease</keyword>
<dbReference type="Pfam" id="PF17917">
    <property type="entry name" value="RT_RNaseH"/>
    <property type="match status" value="1"/>
</dbReference>
<reference evidence="10" key="1">
    <citation type="journal article" date="2019" name="Plant Biotechnol. J.">
        <title>Genome sequencing of the Australian wild diploid species Gossypium australe highlights disease resistance and delayed gland morphogenesis.</title>
        <authorList>
            <person name="Cai Y."/>
            <person name="Cai X."/>
            <person name="Wang Q."/>
            <person name="Wang P."/>
            <person name="Zhang Y."/>
            <person name="Cai C."/>
            <person name="Xu Y."/>
            <person name="Wang K."/>
            <person name="Zhou Z."/>
            <person name="Wang C."/>
            <person name="Geng S."/>
            <person name="Li B."/>
            <person name="Dong Q."/>
            <person name="Hou Y."/>
            <person name="Wang H."/>
            <person name="Ai P."/>
            <person name="Liu Z."/>
            <person name="Yi F."/>
            <person name="Sun M."/>
            <person name="An G."/>
            <person name="Cheng J."/>
            <person name="Zhang Y."/>
            <person name="Shi Q."/>
            <person name="Xie Y."/>
            <person name="Shi X."/>
            <person name="Chang Y."/>
            <person name="Huang F."/>
            <person name="Chen Y."/>
            <person name="Hong S."/>
            <person name="Mi L."/>
            <person name="Sun Q."/>
            <person name="Zhang L."/>
            <person name="Zhou B."/>
            <person name="Peng R."/>
            <person name="Zhang X."/>
            <person name="Liu F."/>
        </authorList>
    </citation>
    <scope>NUCLEOTIDE SEQUENCE [LARGE SCALE GENOMIC DNA]</scope>
    <source>
        <strain evidence="10">cv. PA1801</strain>
    </source>
</reference>
<dbReference type="GO" id="GO:0003676">
    <property type="term" value="F:nucleic acid binding"/>
    <property type="evidence" value="ECO:0007669"/>
    <property type="project" value="InterPro"/>
</dbReference>
<proteinExistence type="predicted"/>
<evidence type="ECO:0000256" key="2">
    <source>
        <dbReference type="ARBA" id="ARBA00022695"/>
    </source>
</evidence>
<keyword evidence="10" id="KW-1185">Reference proteome</keyword>
<evidence type="ECO:0000259" key="7">
    <source>
        <dbReference type="Pfam" id="PF17917"/>
    </source>
</evidence>
<evidence type="ECO:0000256" key="1">
    <source>
        <dbReference type="ARBA" id="ARBA00022679"/>
    </source>
</evidence>
<evidence type="ECO:0000259" key="8">
    <source>
        <dbReference type="Pfam" id="PF17921"/>
    </source>
</evidence>
<dbReference type="PANTHER" id="PTHR35046:SF9">
    <property type="entry name" value="RNA-DIRECTED DNA POLYMERASE"/>
    <property type="match status" value="1"/>
</dbReference>
<dbReference type="InterPro" id="IPR041588">
    <property type="entry name" value="Integrase_H2C2"/>
</dbReference>
<dbReference type="EMBL" id="SMMG02000004">
    <property type="protein sequence ID" value="KAA3477797.1"/>
    <property type="molecule type" value="Genomic_DNA"/>
</dbReference>
<protein>
    <submittedName>
        <fullName evidence="9">Retrotransposable element Tf2</fullName>
    </submittedName>
</protein>
<keyword evidence="2" id="KW-0548">Nucleotidyltransferase</keyword>
<dbReference type="GO" id="GO:0016787">
    <property type="term" value="F:hydrolase activity"/>
    <property type="evidence" value="ECO:0007669"/>
    <property type="project" value="UniProtKB-KW"/>
</dbReference>
<dbReference type="InterPro" id="IPR043502">
    <property type="entry name" value="DNA/RNA_pol_sf"/>
</dbReference>
<sequence>MLIEVPILILPESGKDFMVYSGSSFSGLSYVLMQDEKVIAYVSRQLKTHERNYLKQDLELVAKVFVLKIWNHYLYSEKFHIYTDQKSLKYLLTQKELNLRQRRWVEQLKDSNYVTDLKELILHKAHDIPFAMHHGGMKLYHDFRELYWLSEMKREIVEFMAKCLTCQQVKAEHQVPTELLQPISILEWKWEHIMMDFLTGLPLSPSKRNIFWVIVTRFRKSTHFIAVRTNCSLPKLVEVYIREIVRLHGVPISVISDLDLRFTSRF</sequence>
<dbReference type="InterPro" id="IPR012337">
    <property type="entry name" value="RNaseH-like_sf"/>
</dbReference>
<keyword evidence="6" id="KW-0695">RNA-directed DNA polymerase</keyword>
<keyword evidence="5" id="KW-0378">Hydrolase</keyword>
<name>A0A5B6W9H1_9ROSI</name>
<dbReference type="CDD" id="cd09274">
    <property type="entry name" value="RNase_HI_RT_Ty3"/>
    <property type="match status" value="1"/>
</dbReference>
<dbReference type="GO" id="GO:0004519">
    <property type="term" value="F:endonuclease activity"/>
    <property type="evidence" value="ECO:0007669"/>
    <property type="project" value="UniProtKB-KW"/>
</dbReference>
<keyword evidence="3" id="KW-0540">Nuclease</keyword>
<dbReference type="AlphaFoldDB" id="A0A5B6W9H1"/>
<evidence type="ECO:0000313" key="9">
    <source>
        <dbReference type="EMBL" id="KAA3477797.1"/>
    </source>
</evidence>
<evidence type="ECO:0000256" key="4">
    <source>
        <dbReference type="ARBA" id="ARBA00022759"/>
    </source>
</evidence>
<dbReference type="Gene3D" id="1.10.340.70">
    <property type="match status" value="1"/>
</dbReference>
<dbReference type="PANTHER" id="PTHR35046">
    <property type="entry name" value="ZINC KNUCKLE (CCHC-TYPE) FAMILY PROTEIN"/>
    <property type="match status" value="1"/>
</dbReference>
<evidence type="ECO:0000256" key="6">
    <source>
        <dbReference type="ARBA" id="ARBA00022918"/>
    </source>
</evidence>
<dbReference type="SUPFAM" id="SSF56672">
    <property type="entry name" value="DNA/RNA polymerases"/>
    <property type="match status" value="1"/>
</dbReference>
<dbReference type="Proteomes" id="UP000325315">
    <property type="component" value="Unassembled WGS sequence"/>
</dbReference>
<dbReference type="SUPFAM" id="SSF53098">
    <property type="entry name" value="Ribonuclease H-like"/>
    <property type="match status" value="1"/>
</dbReference>
<dbReference type="InterPro" id="IPR036397">
    <property type="entry name" value="RNaseH_sf"/>
</dbReference>
<evidence type="ECO:0000256" key="5">
    <source>
        <dbReference type="ARBA" id="ARBA00022801"/>
    </source>
</evidence>
<evidence type="ECO:0000256" key="3">
    <source>
        <dbReference type="ARBA" id="ARBA00022722"/>
    </source>
</evidence>
<evidence type="ECO:0000313" key="10">
    <source>
        <dbReference type="Proteomes" id="UP000325315"/>
    </source>
</evidence>
<gene>
    <name evidence="9" type="ORF">EPI10_011658</name>
</gene>
<feature type="domain" description="Reverse transcriptase RNase H-like" evidence="7">
    <location>
        <begin position="14"/>
        <end position="109"/>
    </location>
</feature>
<dbReference type="Pfam" id="PF17921">
    <property type="entry name" value="Integrase_H2C2"/>
    <property type="match status" value="1"/>
</dbReference>
<accession>A0A5B6W9H1</accession>
<feature type="domain" description="Integrase zinc-binding" evidence="8">
    <location>
        <begin position="116"/>
        <end position="171"/>
    </location>
</feature>
<keyword evidence="1" id="KW-0808">Transferase</keyword>
<dbReference type="OrthoDB" id="1738613at2759"/>